<accession>A0A7X2NQA8</accession>
<evidence type="ECO:0000313" key="2">
    <source>
        <dbReference type="Proteomes" id="UP000461880"/>
    </source>
</evidence>
<reference evidence="1 2" key="1">
    <citation type="submission" date="2019-08" db="EMBL/GenBank/DDBJ databases">
        <title>In-depth cultivation of the pig gut microbiome towards novel bacterial diversity and tailored functional studies.</title>
        <authorList>
            <person name="Wylensek D."/>
            <person name="Hitch T.C.A."/>
            <person name="Clavel T."/>
        </authorList>
    </citation>
    <scope>NUCLEOTIDE SEQUENCE [LARGE SCALE GENOMIC DNA]</scope>
    <source>
        <strain evidence="1 2">Oil+RF-744-GAM-WT-6</strain>
    </source>
</reference>
<keyword evidence="2" id="KW-1185">Reference proteome</keyword>
<dbReference type="RefSeq" id="WP_154502493.1">
    <property type="nucleotide sequence ID" value="NZ_VUMN01000002.1"/>
</dbReference>
<gene>
    <name evidence="1" type="ORF">FYJ51_01715</name>
</gene>
<dbReference type="EMBL" id="VUMN01000002">
    <property type="protein sequence ID" value="MSS57627.1"/>
    <property type="molecule type" value="Genomic_DNA"/>
</dbReference>
<sequence>MKLINPNDIRFAMVPIAPFLVGHSVHYEWVAFRDEVNQIRRIEAEPVKHAHWIEHRTSSGNVHNVCSCCGKEVSYPYAKKRWKYCIECGAKMDEEIEGKRKK</sequence>
<comment type="caution">
    <text evidence="1">The sequence shown here is derived from an EMBL/GenBank/DDBJ whole genome shotgun (WGS) entry which is preliminary data.</text>
</comment>
<proteinExistence type="predicted"/>
<evidence type="ECO:0000313" key="1">
    <source>
        <dbReference type="EMBL" id="MSS57627.1"/>
    </source>
</evidence>
<name>A0A7X2NQA8_9FIRM</name>
<dbReference type="Proteomes" id="UP000461880">
    <property type="component" value="Unassembled WGS sequence"/>
</dbReference>
<dbReference type="AlphaFoldDB" id="A0A7X2NQA8"/>
<organism evidence="1 2">
    <name type="scientific">Stecheria intestinalis</name>
    <dbReference type="NCBI Taxonomy" id="2606630"/>
    <lineage>
        <taxon>Bacteria</taxon>
        <taxon>Bacillati</taxon>
        <taxon>Bacillota</taxon>
        <taxon>Erysipelotrichia</taxon>
        <taxon>Erysipelotrichales</taxon>
        <taxon>Erysipelotrichaceae</taxon>
        <taxon>Stecheria</taxon>
    </lineage>
</organism>
<protein>
    <submittedName>
        <fullName evidence="1">Uncharacterized protein</fullName>
    </submittedName>
</protein>